<accession>A0A2Z3I256</accession>
<evidence type="ECO:0000313" key="2">
    <source>
        <dbReference type="EMBL" id="AWM77514.1"/>
    </source>
</evidence>
<evidence type="ECO:0000313" key="3">
    <source>
        <dbReference type="Proteomes" id="UP000247763"/>
    </source>
</evidence>
<name>A0A2Z3I256_9CAUL</name>
<dbReference type="KEGG" id="phb:HYN04_06880"/>
<dbReference type="EMBL" id="CP029479">
    <property type="protein sequence ID" value="AWM77514.1"/>
    <property type="molecule type" value="Genomic_DNA"/>
</dbReference>
<dbReference type="OrthoDB" id="7341471at2"/>
<organism evidence="2 3">
    <name type="scientific">Phenylobacterium parvum</name>
    <dbReference type="NCBI Taxonomy" id="2201350"/>
    <lineage>
        <taxon>Bacteria</taxon>
        <taxon>Pseudomonadati</taxon>
        <taxon>Pseudomonadota</taxon>
        <taxon>Alphaproteobacteria</taxon>
        <taxon>Caulobacterales</taxon>
        <taxon>Caulobacteraceae</taxon>
        <taxon>Phenylobacterium</taxon>
    </lineage>
</organism>
<sequence>MKRLAAVALLSLAVPAVAAAEPIPPSIASMIEAASKDPAKLKVVADIAKQTNPASAAEIDARLAEIAAAAEASRVEKLSRQTFFEGWTGQGEAGGFVSTGNAEESGLALGLGLTKESLRWRHRVDGVADYRETDGVKTKERYFAGYEGNYKISDRLYAVGALSWEKDVFAGIDRRFSESLGLGYRVIDQKTLHLDVDASVAARQTEWVRPAVAVPGRDYSDSTIGGRVGGRLVWDINENTSLSEVAVAYFDGNGQSLESTTALTTRLTGSLAARASFNVRYESDPPVGREETDTTTRASLVYSF</sequence>
<feature type="signal peptide" evidence="1">
    <location>
        <begin position="1"/>
        <end position="19"/>
    </location>
</feature>
<dbReference type="Proteomes" id="UP000247763">
    <property type="component" value="Chromosome"/>
</dbReference>
<dbReference type="RefSeq" id="WP_110450081.1">
    <property type="nucleotide sequence ID" value="NZ_CP029479.1"/>
</dbReference>
<proteinExistence type="predicted"/>
<keyword evidence="3" id="KW-1185">Reference proteome</keyword>
<evidence type="ECO:0000256" key="1">
    <source>
        <dbReference type="SAM" id="SignalP"/>
    </source>
</evidence>
<reference evidence="3" key="1">
    <citation type="submission" date="2018-05" db="EMBL/GenBank/DDBJ databases">
        <title>Genome sequencing of Phenylobacterium sp. HYN0004.</title>
        <authorList>
            <person name="Yi H."/>
            <person name="Baek C."/>
        </authorList>
    </citation>
    <scope>NUCLEOTIDE SEQUENCE [LARGE SCALE GENOMIC DNA]</scope>
    <source>
        <strain evidence="3">HYN0004</strain>
    </source>
</reference>
<dbReference type="AlphaFoldDB" id="A0A2Z3I256"/>
<dbReference type="InterPro" id="IPR007433">
    <property type="entry name" value="DUF481"/>
</dbReference>
<dbReference type="Pfam" id="PF04338">
    <property type="entry name" value="DUF481"/>
    <property type="match status" value="1"/>
</dbReference>
<gene>
    <name evidence="2" type="ORF">HYN04_06880</name>
</gene>
<protein>
    <submittedName>
        <fullName evidence="2">DUF481 domain-containing protein</fullName>
    </submittedName>
</protein>
<keyword evidence="1" id="KW-0732">Signal</keyword>
<feature type="chain" id="PRO_5016458351" evidence="1">
    <location>
        <begin position="20"/>
        <end position="304"/>
    </location>
</feature>